<feature type="non-terminal residue" evidence="1">
    <location>
        <position position="312"/>
    </location>
</feature>
<dbReference type="PANTHER" id="PTHR47618">
    <property type="entry name" value="BIFUNCTIONAL OLIGORIBONUCLEASE AND PAP PHOSPHATASE NRNA"/>
    <property type="match status" value="1"/>
</dbReference>
<dbReference type="AlphaFoldDB" id="A0A1G2F4H5"/>
<reference evidence="1 2" key="1">
    <citation type="journal article" date="2016" name="Nat. Commun.">
        <title>Thousands of microbial genomes shed light on interconnected biogeochemical processes in an aquifer system.</title>
        <authorList>
            <person name="Anantharaman K."/>
            <person name="Brown C.T."/>
            <person name="Hug L.A."/>
            <person name="Sharon I."/>
            <person name="Castelle C.J."/>
            <person name="Probst A.J."/>
            <person name="Thomas B.C."/>
            <person name="Singh A."/>
            <person name="Wilkins M.J."/>
            <person name="Karaoz U."/>
            <person name="Brodie E.L."/>
            <person name="Williams K.H."/>
            <person name="Hubbard S.S."/>
            <person name="Banfield J.F."/>
        </authorList>
    </citation>
    <scope>NUCLEOTIDE SEQUENCE [LARGE SCALE GENOMIC DNA]</scope>
</reference>
<protein>
    <recommendedName>
        <fullName evidence="3">DDH domain-containing protein</fullName>
    </recommendedName>
</protein>
<evidence type="ECO:0000313" key="2">
    <source>
        <dbReference type="Proteomes" id="UP000177725"/>
    </source>
</evidence>
<comment type="caution">
    <text evidence="1">The sequence shown here is derived from an EMBL/GenBank/DDBJ whole genome shotgun (WGS) entry which is preliminary data.</text>
</comment>
<sequence>MLSPRQQAAELINKSQNILIVLPKDHNADCLGTGLALTMLGQDLGKKIDFLAQEPIQEKLLFLPGLENVKNEILSVRDFIISIDTSQKPIKQLRYETKDSILKIYLGTTDKIEEKDIKLEPGPFIYDAVAVIGAPDLETLSPFYEKYTDLFFEKSILNIDYHSANEYFGEVNLVEPTASSCAEIVAGFLNSFFPNQITQTIATCLLAGIIAETQSFQKINTTPQTFNLASLLIANGAQKEQIIQALYKTKPLNSLKLWGRLLNRLDWQEEKKLAWTEADTIDFEKTNTSSDDLYFVLEEMNELLPQSYATAI</sequence>
<proteinExistence type="predicted"/>
<dbReference type="SUPFAM" id="SSF64182">
    <property type="entry name" value="DHH phosphoesterases"/>
    <property type="match status" value="1"/>
</dbReference>
<dbReference type="Proteomes" id="UP000177725">
    <property type="component" value="Unassembled WGS sequence"/>
</dbReference>
<dbReference type="PANTHER" id="PTHR47618:SF1">
    <property type="entry name" value="BIFUNCTIONAL OLIGORIBONUCLEASE AND PAP PHOSPHATASE NRNA"/>
    <property type="match status" value="1"/>
</dbReference>
<dbReference type="InterPro" id="IPR038763">
    <property type="entry name" value="DHH_sf"/>
</dbReference>
<evidence type="ECO:0000313" key="1">
    <source>
        <dbReference type="EMBL" id="OGZ32976.1"/>
    </source>
</evidence>
<dbReference type="Gene3D" id="3.90.1640.10">
    <property type="entry name" value="inorganic pyrophosphatase (n-terminal core)"/>
    <property type="match status" value="2"/>
</dbReference>
<organism evidence="1 2">
    <name type="scientific">Candidatus Portnoybacteria bacterium RBG_13_41_18</name>
    <dbReference type="NCBI Taxonomy" id="1801991"/>
    <lineage>
        <taxon>Bacteria</taxon>
        <taxon>Candidatus Portnoyibacteriota</taxon>
    </lineage>
</organism>
<gene>
    <name evidence="1" type="ORF">A2174_03660</name>
</gene>
<dbReference type="EMBL" id="MHMV01000059">
    <property type="protein sequence ID" value="OGZ32976.1"/>
    <property type="molecule type" value="Genomic_DNA"/>
</dbReference>
<evidence type="ECO:0008006" key="3">
    <source>
        <dbReference type="Google" id="ProtNLM"/>
    </source>
</evidence>
<name>A0A1G2F4H5_9BACT</name>
<dbReference type="InterPro" id="IPR051319">
    <property type="entry name" value="Oligoribo/pAp-PDE_c-di-AMP_PDE"/>
</dbReference>
<accession>A0A1G2F4H5</accession>